<evidence type="ECO:0000256" key="1">
    <source>
        <dbReference type="ARBA" id="ARBA00001970"/>
    </source>
</evidence>
<feature type="transmembrane region" description="Helical" evidence="13">
    <location>
        <begin position="48"/>
        <end position="71"/>
    </location>
</feature>
<protein>
    <submittedName>
        <fullName evidence="15">Cytochrome b</fullName>
    </submittedName>
</protein>
<dbReference type="EMBL" id="JAEQNE010000005">
    <property type="protein sequence ID" value="MBL0393560.1"/>
    <property type="molecule type" value="Genomic_DNA"/>
</dbReference>
<dbReference type="Pfam" id="PF01292">
    <property type="entry name" value="Ni_hydr_CYTB"/>
    <property type="match status" value="1"/>
</dbReference>
<dbReference type="AlphaFoldDB" id="A0A936Z210"/>
<evidence type="ECO:0000256" key="4">
    <source>
        <dbReference type="ARBA" id="ARBA00022475"/>
    </source>
</evidence>
<evidence type="ECO:0000256" key="2">
    <source>
        <dbReference type="ARBA" id="ARBA00004651"/>
    </source>
</evidence>
<dbReference type="InterPro" id="IPR011577">
    <property type="entry name" value="Cyt_b561_bac/Ni-Hgenase"/>
</dbReference>
<evidence type="ECO:0000256" key="8">
    <source>
        <dbReference type="ARBA" id="ARBA00022982"/>
    </source>
</evidence>
<dbReference type="Gene3D" id="1.20.950.20">
    <property type="entry name" value="Transmembrane di-heme cytochromes, Chain C"/>
    <property type="match status" value="1"/>
</dbReference>
<dbReference type="GO" id="GO:0005886">
    <property type="term" value="C:plasma membrane"/>
    <property type="evidence" value="ECO:0007669"/>
    <property type="project" value="UniProtKB-SubCell"/>
</dbReference>
<feature type="transmembrane region" description="Helical" evidence="13">
    <location>
        <begin position="149"/>
        <end position="170"/>
    </location>
</feature>
<evidence type="ECO:0000256" key="12">
    <source>
        <dbReference type="ARBA" id="ARBA00037975"/>
    </source>
</evidence>
<evidence type="ECO:0000256" key="10">
    <source>
        <dbReference type="ARBA" id="ARBA00023004"/>
    </source>
</evidence>
<keyword evidence="7" id="KW-0479">Metal-binding</keyword>
<comment type="cofactor">
    <cofactor evidence="1">
        <name>heme b</name>
        <dbReference type="ChEBI" id="CHEBI:60344"/>
    </cofactor>
</comment>
<keyword evidence="5" id="KW-0349">Heme</keyword>
<dbReference type="GO" id="GO:0020037">
    <property type="term" value="F:heme binding"/>
    <property type="evidence" value="ECO:0007669"/>
    <property type="project" value="TreeGrafter"/>
</dbReference>
<comment type="caution">
    <text evidence="15">The sequence shown here is derived from an EMBL/GenBank/DDBJ whole genome shotgun (WGS) entry which is preliminary data.</text>
</comment>
<dbReference type="PANTHER" id="PTHR30529">
    <property type="entry name" value="CYTOCHROME B561"/>
    <property type="match status" value="1"/>
</dbReference>
<dbReference type="PANTHER" id="PTHR30529:SF1">
    <property type="entry name" value="CYTOCHROME B561 HOMOLOG 2"/>
    <property type="match status" value="1"/>
</dbReference>
<keyword evidence="16" id="KW-1185">Reference proteome</keyword>
<comment type="subcellular location">
    <subcellularLocation>
        <location evidence="2">Cell membrane</location>
        <topology evidence="2">Multi-pass membrane protein</topology>
    </subcellularLocation>
</comment>
<evidence type="ECO:0000256" key="9">
    <source>
        <dbReference type="ARBA" id="ARBA00022989"/>
    </source>
</evidence>
<keyword evidence="6 13" id="KW-0812">Transmembrane</keyword>
<evidence type="ECO:0000256" key="7">
    <source>
        <dbReference type="ARBA" id="ARBA00022723"/>
    </source>
</evidence>
<name>A0A936Z210_9BURK</name>
<keyword evidence="9 13" id="KW-1133">Transmembrane helix</keyword>
<evidence type="ECO:0000256" key="11">
    <source>
        <dbReference type="ARBA" id="ARBA00023136"/>
    </source>
</evidence>
<sequence length="184" mass="20785">MPLANTEDRYGWIAMLLHWGMAGLLVGLVVLGISMVRLPDVGFDQEKITLILVHKALGMVALAVAVARLLWRLTNALPRFVDGLPQWQEVSALFVHMWLYVLMFLLPVTGWLMSSAGGYPTPVFSWFNAPDLIARNEHLFHTLIAVHRWLGYAFTLVILLHAAAALRHHFVQRDATLRKMIPRA</sequence>
<dbReference type="GO" id="GO:0009055">
    <property type="term" value="F:electron transfer activity"/>
    <property type="evidence" value="ECO:0007669"/>
    <property type="project" value="InterPro"/>
</dbReference>
<keyword evidence="11 13" id="KW-0472">Membrane</keyword>
<dbReference type="Proteomes" id="UP000599109">
    <property type="component" value="Unassembled WGS sequence"/>
</dbReference>
<keyword evidence="10" id="KW-0408">Iron</keyword>
<reference evidence="15 16" key="1">
    <citation type="journal article" date="2017" name="Int. J. Syst. Evol. Microbiol.">
        <title>Ramlibacter monticola sp. nov., isolated from forest soil.</title>
        <authorList>
            <person name="Chaudhary D.K."/>
            <person name="Kim J."/>
        </authorList>
    </citation>
    <scope>NUCLEOTIDE SEQUENCE [LARGE SCALE GENOMIC DNA]</scope>
    <source>
        <strain evidence="15 16">KACC 19175</strain>
    </source>
</reference>
<keyword evidence="8" id="KW-0249">Electron transport</keyword>
<feature type="transmembrane region" description="Helical" evidence="13">
    <location>
        <begin position="92"/>
        <end position="113"/>
    </location>
</feature>
<feature type="domain" description="Cytochrome b561 bacterial/Ni-hydrogenase" evidence="14">
    <location>
        <begin position="9"/>
        <end position="182"/>
    </location>
</feature>
<feature type="transmembrane region" description="Helical" evidence="13">
    <location>
        <begin position="12"/>
        <end position="36"/>
    </location>
</feature>
<accession>A0A936Z210</accession>
<evidence type="ECO:0000256" key="5">
    <source>
        <dbReference type="ARBA" id="ARBA00022617"/>
    </source>
</evidence>
<proteinExistence type="inferred from homology"/>
<dbReference type="InterPro" id="IPR052168">
    <property type="entry name" value="Cytochrome_b561_oxidase"/>
</dbReference>
<evidence type="ECO:0000256" key="6">
    <source>
        <dbReference type="ARBA" id="ARBA00022692"/>
    </source>
</evidence>
<gene>
    <name evidence="15" type="ORF">JJ685_20655</name>
</gene>
<evidence type="ECO:0000313" key="16">
    <source>
        <dbReference type="Proteomes" id="UP000599109"/>
    </source>
</evidence>
<organism evidence="15 16">
    <name type="scientific">Ramlibacter monticola</name>
    <dbReference type="NCBI Taxonomy" id="1926872"/>
    <lineage>
        <taxon>Bacteria</taxon>
        <taxon>Pseudomonadati</taxon>
        <taxon>Pseudomonadota</taxon>
        <taxon>Betaproteobacteria</taxon>
        <taxon>Burkholderiales</taxon>
        <taxon>Comamonadaceae</taxon>
        <taxon>Ramlibacter</taxon>
    </lineage>
</organism>
<evidence type="ECO:0000313" key="15">
    <source>
        <dbReference type="EMBL" id="MBL0393560.1"/>
    </source>
</evidence>
<comment type="similarity">
    <text evidence="12">Belongs to the cytochrome b561 family.</text>
</comment>
<dbReference type="InterPro" id="IPR016174">
    <property type="entry name" value="Di-haem_cyt_TM"/>
</dbReference>
<evidence type="ECO:0000256" key="13">
    <source>
        <dbReference type="SAM" id="Phobius"/>
    </source>
</evidence>
<keyword evidence="3" id="KW-0813">Transport</keyword>
<evidence type="ECO:0000256" key="3">
    <source>
        <dbReference type="ARBA" id="ARBA00022448"/>
    </source>
</evidence>
<keyword evidence="4" id="KW-1003">Cell membrane</keyword>
<evidence type="ECO:0000259" key="14">
    <source>
        <dbReference type="Pfam" id="PF01292"/>
    </source>
</evidence>
<dbReference type="GO" id="GO:0022904">
    <property type="term" value="P:respiratory electron transport chain"/>
    <property type="evidence" value="ECO:0007669"/>
    <property type="project" value="InterPro"/>
</dbReference>
<dbReference type="GO" id="GO:0046872">
    <property type="term" value="F:metal ion binding"/>
    <property type="evidence" value="ECO:0007669"/>
    <property type="project" value="UniProtKB-KW"/>
</dbReference>
<dbReference type="SUPFAM" id="SSF81342">
    <property type="entry name" value="Transmembrane di-heme cytochromes"/>
    <property type="match status" value="1"/>
</dbReference>